<dbReference type="SUPFAM" id="SSF46689">
    <property type="entry name" value="Homeodomain-like"/>
    <property type="match status" value="1"/>
</dbReference>
<evidence type="ECO:0000256" key="2">
    <source>
        <dbReference type="ARBA" id="ARBA00023125"/>
    </source>
</evidence>
<evidence type="ECO:0000256" key="5">
    <source>
        <dbReference type="SAM" id="MobiDB-lite"/>
    </source>
</evidence>
<gene>
    <name evidence="7" type="ORF">CP980_30985</name>
</gene>
<organism evidence="7 8">
    <name type="scientific">Streptomyces vinaceus</name>
    <dbReference type="NCBI Taxonomy" id="1960"/>
    <lineage>
        <taxon>Bacteria</taxon>
        <taxon>Bacillati</taxon>
        <taxon>Actinomycetota</taxon>
        <taxon>Actinomycetes</taxon>
        <taxon>Kitasatosporales</taxon>
        <taxon>Streptomycetaceae</taxon>
        <taxon>Streptomyces</taxon>
    </lineage>
</organism>
<evidence type="ECO:0000313" key="8">
    <source>
        <dbReference type="Proteomes" id="UP000325563"/>
    </source>
</evidence>
<name>A0A5J6JEF8_STRVI</name>
<dbReference type="Gene3D" id="1.10.10.60">
    <property type="entry name" value="Homeodomain-like"/>
    <property type="match status" value="1"/>
</dbReference>
<dbReference type="Proteomes" id="UP000325563">
    <property type="component" value="Chromosome"/>
</dbReference>
<dbReference type="InterPro" id="IPR009057">
    <property type="entry name" value="Homeodomain-like_sf"/>
</dbReference>
<dbReference type="EMBL" id="CP023692">
    <property type="protein sequence ID" value="QEV48915.1"/>
    <property type="molecule type" value="Genomic_DNA"/>
</dbReference>
<keyword evidence="2 4" id="KW-0238">DNA-binding</keyword>
<dbReference type="PROSITE" id="PS50977">
    <property type="entry name" value="HTH_TETR_2"/>
    <property type="match status" value="1"/>
</dbReference>
<feature type="DNA-binding region" description="H-T-H motif" evidence="4">
    <location>
        <begin position="47"/>
        <end position="66"/>
    </location>
</feature>
<dbReference type="InterPro" id="IPR036271">
    <property type="entry name" value="Tet_transcr_reg_TetR-rel_C_sf"/>
</dbReference>
<keyword evidence="3" id="KW-0804">Transcription</keyword>
<dbReference type="PANTHER" id="PTHR30055:SF148">
    <property type="entry name" value="TETR-FAMILY TRANSCRIPTIONAL REGULATOR"/>
    <property type="match status" value="1"/>
</dbReference>
<dbReference type="InterPro" id="IPR001647">
    <property type="entry name" value="HTH_TetR"/>
</dbReference>
<evidence type="ECO:0000313" key="7">
    <source>
        <dbReference type="EMBL" id="QEV48915.1"/>
    </source>
</evidence>
<feature type="region of interest" description="Disordered" evidence="5">
    <location>
        <begin position="1"/>
        <end position="21"/>
    </location>
</feature>
<keyword evidence="1" id="KW-0805">Transcription regulation</keyword>
<dbReference type="RefSeq" id="WP_150529600.1">
    <property type="nucleotide sequence ID" value="NZ_BNBW01000003.1"/>
</dbReference>
<dbReference type="InterPro" id="IPR050109">
    <property type="entry name" value="HTH-type_TetR-like_transc_reg"/>
</dbReference>
<dbReference type="GO" id="GO:0003700">
    <property type="term" value="F:DNA-binding transcription factor activity"/>
    <property type="evidence" value="ECO:0007669"/>
    <property type="project" value="TreeGrafter"/>
</dbReference>
<dbReference type="Gene3D" id="1.10.357.10">
    <property type="entry name" value="Tetracycline Repressor, domain 2"/>
    <property type="match status" value="1"/>
</dbReference>
<feature type="compositionally biased region" description="Low complexity" evidence="5">
    <location>
        <begin position="199"/>
        <end position="208"/>
    </location>
</feature>
<proteinExistence type="predicted"/>
<dbReference type="KEGG" id="svn:CP980_30985"/>
<dbReference type="InterPro" id="IPR011075">
    <property type="entry name" value="TetR_C"/>
</dbReference>
<dbReference type="Pfam" id="PF16859">
    <property type="entry name" value="TetR_C_11"/>
    <property type="match status" value="1"/>
</dbReference>
<accession>A0A5J6JEF8</accession>
<dbReference type="Pfam" id="PF00440">
    <property type="entry name" value="TetR_N"/>
    <property type="match status" value="1"/>
</dbReference>
<evidence type="ECO:0000259" key="6">
    <source>
        <dbReference type="PROSITE" id="PS50977"/>
    </source>
</evidence>
<evidence type="ECO:0000256" key="3">
    <source>
        <dbReference type="ARBA" id="ARBA00023163"/>
    </source>
</evidence>
<dbReference type="PANTHER" id="PTHR30055">
    <property type="entry name" value="HTH-TYPE TRANSCRIPTIONAL REGULATOR RUTR"/>
    <property type="match status" value="1"/>
</dbReference>
<feature type="compositionally biased region" description="Pro residues" evidence="5">
    <location>
        <begin position="209"/>
        <end position="221"/>
    </location>
</feature>
<keyword evidence="8" id="KW-1185">Reference proteome</keyword>
<dbReference type="SUPFAM" id="SSF48498">
    <property type="entry name" value="Tetracyclin repressor-like, C-terminal domain"/>
    <property type="match status" value="1"/>
</dbReference>
<evidence type="ECO:0000256" key="4">
    <source>
        <dbReference type="PROSITE-ProRule" id="PRU00335"/>
    </source>
</evidence>
<evidence type="ECO:0000256" key="1">
    <source>
        <dbReference type="ARBA" id="ARBA00023015"/>
    </source>
</evidence>
<feature type="region of interest" description="Disordered" evidence="5">
    <location>
        <begin position="199"/>
        <end position="221"/>
    </location>
</feature>
<protein>
    <submittedName>
        <fullName evidence="7">TetR/AcrR family transcriptional regulator</fullName>
    </submittedName>
</protein>
<sequence>MGSPSSASDLPEPAVRRRTGGRGARVRGQVLAAVGELLVEDGFDRLTVDAVAARAGVHRTSVYRRWRDVGGLLADLLDSAADDSWGPPDTGSLEEDLLALNHEVFAALADGPSLTTVLIEASFRFDDAARALGHFWDDRHARSAPVVTRAAARGEVPAATDPRAVLVTATAPLYHELLLLRTAPDPALPRRAARAAAAAARAGAFADPAPGPDPGPAPEGG</sequence>
<feature type="domain" description="HTH tetR-type" evidence="6">
    <location>
        <begin position="24"/>
        <end position="84"/>
    </location>
</feature>
<dbReference type="GeneID" id="95614971"/>
<reference evidence="7 8" key="1">
    <citation type="submission" date="2017-09" db="EMBL/GenBank/DDBJ databases">
        <authorList>
            <person name="Lee N."/>
            <person name="Cho B.-K."/>
        </authorList>
    </citation>
    <scope>NUCLEOTIDE SEQUENCE [LARGE SCALE GENOMIC DNA]</scope>
    <source>
        <strain evidence="7 8">ATCC 27476</strain>
    </source>
</reference>
<dbReference type="GO" id="GO:0000976">
    <property type="term" value="F:transcription cis-regulatory region binding"/>
    <property type="evidence" value="ECO:0007669"/>
    <property type="project" value="TreeGrafter"/>
</dbReference>
<dbReference type="AlphaFoldDB" id="A0A5J6JEF8"/>